<evidence type="ECO:0000313" key="2">
    <source>
        <dbReference type="Proteomes" id="UP000019753"/>
    </source>
</evidence>
<gene>
    <name evidence="1" type="ORF">N866_06325</name>
</gene>
<dbReference type="InterPro" id="IPR019639">
    <property type="entry name" value="DUF2505"/>
</dbReference>
<accession>A0A021VNE2</accession>
<evidence type="ECO:0000313" key="1">
    <source>
        <dbReference type="EMBL" id="EYR62671.1"/>
    </source>
</evidence>
<organism evidence="1 2">
    <name type="scientific">Actinotalea ferrariae CF5-4</name>
    <dbReference type="NCBI Taxonomy" id="948458"/>
    <lineage>
        <taxon>Bacteria</taxon>
        <taxon>Bacillati</taxon>
        <taxon>Actinomycetota</taxon>
        <taxon>Actinomycetes</taxon>
        <taxon>Micrococcales</taxon>
        <taxon>Cellulomonadaceae</taxon>
        <taxon>Actinotalea</taxon>
    </lineage>
</organism>
<dbReference type="Pfam" id="PF10698">
    <property type="entry name" value="DUF2505"/>
    <property type="match status" value="1"/>
</dbReference>
<dbReference type="AlphaFoldDB" id="A0A021VNE2"/>
<protein>
    <recommendedName>
        <fullName evidence="3">Proteinase inhibitor I25 cystatin</fullName>
    </recommendedName>
</protein>
<dbReference type="EMBL" id="AXCW01000191">
    <property type="protein sequence ID" value="EYR62671.1"/>
    <property type="molecule type" value="Genomic_DNA"/>
</dbReference>
<name>A0A021VNE2_9CELL</name>
<sequence length="167" mass="17833">MHLTAQVRYDADVRRVGALLADEAFVQAKVRATGALSHQVDVVGRPEEAFTVTTRRQMPTDAVPAQFRALLGGGLEVRQVEAWEAPEPDGRHGTVVVEITGVPVRLSGTTRLLANEDGSTTQLYDGELRATIPLFGGAVEDATAGAIRSAIDAEERTAATWLAEQQG</sequence>
<dbReference type="Proteomes" id="UP000019753">
    <property type="component" value="Unassembled WGS sequence"/>
</dbReference>
<dbReference type="RefSeq" id="WP_034227436.1">
    <property type="nucleotide sequence ID" value="NZ_AXCW01000191.1"/>
</dbReference>
<keyword evidence="2" id="KW-1185">Reference proteome</keyword>
<reference evidence="1 2" key="1">
    <citation type="submission" date="2014-01" db="EMBL/GenBank/DDBJ databases">
        <title>Actinotalea ferrariae CF5-4.</title>
        <authorList>
            <person name="Chen F."/>
            <person name="Li Y."/>
            <person name="Wang G."/>
        </authorList>
    </citation>
    <scope>NUCLEOTIDE SEQUENCE [LARGE SCALE GENOMIC DNA]</scope>
    <source>
        <strain evidence="1 2">CF5-4</strain>
    </source>
</reference>
<proteinExistence type="predicted"/>
<comment type="caution">
    <text evidence="1">The sequence shown here is derived from an EMBL/GenBank/DDBJ whole genome shotgun (WGS) entry which is preliminary data.</text>
</comment>
<evidence type="ECO:0008006" key="3">
    <source>
        <dbReference type="Google" id="ProtNLM"/>
    </source>
</evidence>